<dbReference type="RefSeq" id="WP_264396621.1">
    <property type="nucleotide sequence ID" value="NZ_JBAMYB010000006.1"/>
</dbReference>
<sequence>MLTAFFQRKTSDMKCTVEVRPETGNDFSTLDRIRRIADHYGRPGIESKKGQTNNRVRATGVARFRWATRSQAKIFQRRVEKEFGSHVTTRRLVRRKSKK</sequence>
<dbReference type="EMBL" id="JBAMYC010000006">
    <property type="protein sequence ID" value="MEI1248882.1"/>
    <property type="molecule type" value="Genomic_DNA"/>
</dbReference>
<dbReference type="Proteomes" id="UP001531129">
    <property type="component" value="Unassembled WGS sequence"/>
</dbReference>
<reference evidence="1 2" key="1">
    <citation type="submission" date="2024-01" db="EMBL/GenBank/DDBJ databases">
        <title>Draft genome sequences of three bacterial strains isolated from Acacia saligna represent a potential new species within the genus Rhizobium.</title>
        <authorList>
            <person name="Tambong J.T."/>
            <person name="Mnasri B."/>
        </authorList>
    </citation>
    <scope>NUCLEOTIDE SEQUENCE [LARGE SCALE GENOMIC DNA]</scope>
    <source>
        <strain evidence="1 2">1AS12I</strain>
    </source>
</reference>
<evidence type="ECO:0000313" key="2">
    <source>
        <dbReference type="Proteomes" id="UP001531129"/>
    </source>
</evidence>
<accession>A0ABU8CJ17</accession>
<name>A0ABU8CJ17_9HYPH</name>
<evidence type="ECO:0000313" key="1">
    <source>
        <dbReference type="EMBL" id="MEI1248882.1"/>
    </source>
</evidence>
<keyword evidence="2" id="KW-1185">Reference proteome</keyword>
<proteinExistence type="predicted"/>
<gene>
    <name evidence="1" type="ORF">V8Q02_12795</name>
</gene>
<organism evidence="1 2">
    <name type="scientific">Rhizobium aouanii</name>
    <dbReference type="NCBI Taxonomy" id="3118145"/>
    <lineage>
        <taxon>Bacteria</taxon>
        <taxon>Pseudomonadati</taxon>
        <taxon>Pseudomonadota</taxon>
        <taxon>Alphaproteobacteria</taxon>
        <taxon>Hyphomicrobiales</taxon>
        <taxon>Rhizobiaceae</taxon>
        <taxon>Rhizobium/Agrobacterium group</taxon>
        <taxon>Rhizobium</taxon>
    </lineage>
</organism>
<protein>
    <submittedName>
        <fullName evidence="1">Uncharacterized protein</fullName>
    </submittedName>
</protein>
<comment type="caution">
    <text evidence="1">The sequence shown here is derived from an EMBL/GenBank/DDBJ whole genome shotgun (WGS) entry which is preliminary data.</text>
</comment>